<sequence>MCEELSTELVEKCHKLCSEYVWLNVRPNEVIYKRITGGFTNQMICCQLNKQMDSSEDIPKDIAIKLYRMSERPLDANDSPFNDLIIGLIISELRLGPKIYGISSDAILMEYYEKCHQFNALDQKDESLVRELGTKLAKVHSLRPPINSSITWFYETFTHKNNCCEDRVVLIDFEFSSYGYRGRDLVLYQLNGSENLFNDSKVNILFAWREGSDGRAVAVVSHDR</sequence>
<dbReference type="SUPFAM" id="SSF56112">
    <property type="entry name" value="Protein kinase-like (PK-like)"/>
    <property type="match status" value="1"/>
</dbReference>
<dbReference type="AlphaFoldDB" id="A0A7R9QA31"/>
<proteinExistence type="inferred from homology"/>
<dbReference type="GO" id="GO:0006646">
    <property type="term" value="P:phosphatidylethanolamine biosynthetic process"/>
    <property type="evidence" value="ECO:0007669"/>
    <property type="project" value="TreeGrafter"/>
</dbReference>
<name>A0A7R9QA31_9ACAR</name>
<dbReference type="EMBL" id="CAJPVJ010000150">
    <property type="protein sequence ID" value="CAG2161478.1"/>
    <property type="molecule type" value="Genomic_DNA"/>
</dbReference>
<dbReference type="PANTHER" id="PTHR22603:SF93">
    <property type="entry name" value="RE24176P"/>
    <property type="match status" value="1"/>
</dbReference>
<accession>A0A7R9QA31</accession>
<dbReference type="Gene3D" id="3.30.200.20">
    <property type="entry name" value="Phosphorylase Kinase, domain 1"/>
    <property type="match status" value="1"/>
</dbReference>
<keyword evidence="2" id="KW-1208">Phospholipid metabolism</keyword>
<comment type="similarity">
    <text evidence="3">Belongs to the choline/ethanolamine kinase family.</text>
</comment>
<dbReference type="OrthoDB" id="3649325at2759"/>
<keyword evidence="1" id="KW-0443">Lipid metabolism</keyword>
<evidence type="ECO:0000256" key="1">
    <source>
        <dbReference type="ARBA" id="ARBA00023209"/>
    </source>
</evidence>
<keyword evidence="1" id="KW-0594">Phospholipid biosynthesis</keyword>
<organism evidence="4">
    <name type="scientific">Oppiella nova</name>
    <dbReference type="NCBI Taxonomy" id="334625"/>
    <lineage>
        <taxon>Eukaryota</taxon>
        <taxon>Metazoa</taxon>
        <taxon>Ecdysozoa</taxon>
        <taxon>Arthropoda</taxon>
        <taxon>Chelicerata</taxon>
        <taxon>Arachnida</taxon>
        <taxon>Acari</taxon>
        <taxon>Acariformes</taxon>
        <taxon>Sarcoptiformes</taxon>
        <taxon>Oribatida</taxon>
        <taxon>Brachypylina</taxon>
        <taxon>Oppioidea</taxon>
        <taxon>Oppiidae</taxon>
        <taxon>Oppiella</taxon>
    </lineage>
</organism>
<dbReference type="GO" id="GO:0004103">
    <property type="term" value="F:choline kinase activity"/>
    <property type="evidence" value="ECO:0007669"/>
    <property type="project" value="TreeGrafter"/>
</dbReference>
<evidence type="ECO:0000313" key="4">
    <source>
        <dbReference type="EMBL" id="CAD7637896.1"/>
    </source>
</evidence>
<evidence type="ECO:0000256" key="3">
    <source>
        <dbReference type="ARBA" id="ARBA00038211"/>
    </source>
</evidence>
<dbReference type="Pfam" id="PF01633">
    <property type="entry name" value="Choline_kinase"/>
    <property type="match status" value="1"/>
</dbReference>
<evidence type="ECO:0008006" key="6">
    <source>
        <dbReference type="Google" id="ProtNLM"/>
    </source>
</evidence>
<dbReference type="GO" id="GO:0005737">
    <property type="term" value="C:cytoplasm"/>
    <property type="evidence" value="ECO:0007669"/>
    <property type="project" value="TreeGrafter"/>
</dbReference>
<evidence type="ECO:0000313" key="5">
    <source>
        <dbReference type="Proteomes" id="UP000728032"/>
    </source>
</evidence>
<keyword evidence="1" id="KW-0444">Lipid biosynthesis</keyword>
<gene>
    <name evidence="4" type="ORF">ONB1V03_LOCUS1085</name>
</gene>
<dbReference type="EMBL" id="OC914975">
    <property type="protein sequence ID" value="CAD7637896.1"/>
    <property type="molecule type" value="Genomic_DNA"/>
</dbReference>
<evidence type="ECO:0000256" key="2">
    <source>
        <dbReference type="ARBA" id="ARBA00023264"/>
    </source>
</evidence>
<keyword evidence="5" id="KW-1185">Reference proteome</keyword>
<dbReference type="GO" id="GO:0004305">
    <property type="term" value="F:ethanolamine kinase activity"/>
    <property type="evidence" value="ECO:0007669"/>
    <property type="project" value="TreeGrafter"/>
</dbReference>
<reference evidence="4" key="1">
    <citation type="submission" date="2020-11" db="EMBL/GenBank/DDBJ databases">
        <authorList>
            <person name="Tran Van P."/>
        </authorList>
    </citation>
    <scope>NUCLEOTIDE SEQUENCE</scope>
</reference>
<protein>
    <recommendedName>
        <fullName evidence="6">Choline kinase</fullName>
    </recommendedName>
</protein>
<dbReference type="InterPro" id="IPR011009">
    <property type="entry name" value="Kinase-like_dom_sf"/>
</dbReference>
<dbReference type="PANTHER" id="PTHR22603">
    <property type="entry name" value="CHOLINE/ETHANOALAMINE KINASE"/>
    <property type="match status" value="1"/>
</dbReference>
<dbReference type="Proteomes" id="UP000728032">
    <property type="component" value="Unassembled WGS sequence"/>
</dbReference>